<evidence type="ECO:0000313" key="3">
    <source>
        <dbReference type="EMBL" id="PNS14225.1"/>
    </source>
</evidence>
<comment type="caution">
    <text evidence="3">The sequence shown here is derived from an EMBL/GenBank/DDBJ whole genome shotgun (WGS) entry which is preliminary data.</text>
</comment>
<feature type="region of interest" description="Disordered" evidence="2">
    <location>
        <begin position="230"/>
        <end position="255"/>
    </location>
</feature>
<accession>A0A2K1QGE1</accession>
<organism evidence="3 4">
    <name type="scientific">Sphaceloma murrayae</name>
    <dbReference type="NCBI Taxonomy" id="2082308"/>
    <lineage>
        <taxon>Eukaryota</taxon>
        <taxon>Fungi</taxon>
        <taxon>Dikarya</taxon>
        <taxon>Ascomycota</taxon>
        <taxon>Pezizomycotina</taxon>
        <taxon>Dothideomycetes</taxon>
        <taxon>Dothideomycetidae</taxon>
        <taxon>Myriangiales</taxon>
        <taxon>Elsinoaceae</taxon>
        <taxon>Sphaceloma</taxon>
    </lineage>
</organism>
<sequence>MSSGKSNGNPQARPLRNQQGPGRNTASPLTPRLAANAGSVKREPSPRRPFVKAASTSRGPSPDKRSETPLRNVATDNVTPRSLVRGKTKASSTVSTPSSTPGSARARTAFVSPRIAAQHTPTDREGAKSNARANTLQSREGSTLSPLAQDPIVSLSHSMDDVTIKNPGSMFFHADDARTHERPPPTTAPPIKKAAGFFYANGHRDEQPPARIMRSASPVMSMFAEKRPLSAVGTRAGKSEVGTGTRQPITSPTLSAISSARSPFVTSPGALSPPLLSASPPKTDYLNTPSASLNHFKMRPGRTHFEPATPLSPLVGGLGVSMEGVLQTPSVQSPRSHTKSSSVSVAPADSPSSTRKRSATWAEVKFDSSPLAFNLDLPRGGDRAKLPSPTLPRINTASSLTSPIISDPLQSPSRDLVDYAADARRERKVLDLEISNSSLLAINRTLEREVKKHKAELKRYRRLSRAGRFSVAPSGLADENFDSALPHVDGGLVGRPSSPFQEDVSDMELSNVDSSDEDEDEPLDASASKEDRQRAKDEAQLRNDLRKHRDLLLDTARMNRSLQRCLTWTEDLIKDGKKALDHHVASSEVKLGGRVLEADDIDDETEGNIEDNGGKEEAEAVLDDADREAIEDDADDLSGIEAFLGMGQWQGNQQSGRMSIGSEGTNRDSGVEMDKATRQQSPPSLTKVC</sequence>
<feature type="region of interest" description="Disordered" evidence="2">
    <location>
        <begin position="648"/>
        <end position="689"/>
    </location>
</feature>
<feature type="compositionally biased region" description="Polar residues" evidence="2">
    <location>
        <begin position="649"/>
        <end position="664"/>
    </location>
</feature>
<feature type="compositionally biased region" description="Basic and acidic residues" evidence="2">
    <location>
        <begin position="665"/>
        <end position="677"/>
    </location>
</feature>
<feature type="compositionally biased region" description="Basic and acidic residues" evidence="2">
    <location>
        <begin position="527"/>
        <end position="541"/>
    </location>
</feature>
<reference evidence="3 4" key="1">
    <citation type="submission" date="2017-06" db="EMBL/GenBank/DDBJ databases">
        <title>Draft genome sequence of a variant of Elsinoe murrayae.</title>
        <authorList>
            <person name="Cheng Q."/>
        </authorList>
    </citation>
    <scope>NUCLEOTIDE SEQUENCE [LARGE SCALE GENOMIC DNA]</scope>
    <source>
        <strain evidence="3 4">CQ-2017a</strain>
    </source>
</reference>
<dbReference type="PANTHER" id="PTHR38701">
    <property type="entry name" value="CHROMOSOME 8, WHOLE GENOME SHOTGUN SEQUENCE"/>
    <property type="match status" value="1"/>
</dbReference>
<dbReference type="EMBL" id="NKHZ01000088">
    <property type="protein sequence ID" value="PNS14225.1"/>
    <property type="molecule type" value="Genomic_DNA"/>
</dbReference>
<feature type="region of interest" description="Disordered" evidence="2">
    <location>
        <begin position="488"/>
        <end position="541"/>
    </location>
</feature>
<evidence type="ECO:0000256" key="1">
    <source>
        <dbReference type="SAM" id="Coils"/>
    </source>
</evidence>
<dbReference type="PANTHER" id="PTHR38701:SF1">
    <property type="entry name" value="UP-REGULATED DURING SEPTATION PROTEIN 1 DOMAIN-CONTAINING PROTEIN"/>
    <property type="match status" value="1"/>
</dbReference>
<dbReference type="InParanoid" id="A0A2K1QGE1"/>
<protein>
    <submittedName>
        <fullName evidence="3">Uncharacterized protein</fullName>
    </submittedName>
</protein>
<proteinExistence type="predicted"/>
<evidence type="ECO:0000313" key="4">
    <source>
        <dbReference type="Proteomes" id="UP000243797"/>
    </source>
</evidence>
<feature type="compositionally biased region" description="Polar residues" evidence="2">
    <location>
        <begin position="678"/>
        <end position="689"/>
    </location>
</feature>
<name>A0A2K1QGE1_9PEZI</name>
<feature type="compositionally biased region" description="Polar residues" evidence="2">
    <location>
        <begin position="242"/>
        <end position="255"/>
    </location>
</feature>
<feature type="compositionally biased region" description="Polar residues" evidence="2">
    <location>
        <begin position="393"/>
        <end position="407"/>
    </location>
</feature>
<dbReference type="STRING" id="2082308.A0A2K1QGE1"/>
<dbReference type="OrthoDB" id="2555519at2759"/>
<feature type="compositionally biased region" description="Polar residues" evidence="2">
    <location>
        <begin position="131"/>
        <end position="143"/>
    </location>
</feature>
<feature type="compositionally biased region" description="Polar residues" evidence="2">
    <location>
        <begin position="1"/>
        <end position="28"/>
    </location>
</feature>
<feature type="region of interest" description="Disordered" evidence="2">
    <location>
        <begin position="1"/>
        <end position="143"/>
    </location>
</feature>
<dbReference type="AlphaFoldDB" id="A0A2K1QGE1"/>
<feature type="compositionally biased region" description="Low complexity" evidence="2">
    <location>
        <begin position="89"/>
        <end position="104"/>
    </location>
</feature>
<feature type="region of interest" description="Disordered" evidence="2">
    <location>
        <begin position="328"/>
        <end position="359"/>
    </location>
</feature>
<keyword evidence="1" id="KW-0175">Coiled coil</keyword>
<feature type="region of interest" description="Disordered" evidence="2">
    <location>
        <begin position="377"/>
        <end position="407"/>
    </location>
</feature>
<gene>
    <name evidence="3" type="ORF">CAC42_6738</name>
</gene>
<feature type="compositionally biased region" description="Acidic residues" evidence="2">
    <location>
        <begin position="514"/>
        <end position="523"/>
    </location>
</feature>
<evidence type="ECO:0000256" key="2">
    <source>
        <dbReference type="SAM" id="MobiDB-lite"/>
    </source>
</evidence>
<feature type="coiled-coil region" evidence="1">
    <location>
        <begin position="436"/>
        <end position="463"/>
    </location>
</feature>
<keyword evidence="4" id="KW-1185">Reference proteome</keyword>
<dbReference type="Proteomes" id="UP000243797">
    <property type="component" value="Unassembled WGS sequence"/>
</dbReference>
<feature type="compositionally biased region" description="Low complexity" evidence="2">
    <location>
        <begin position="340"/>
        <end position="353"/>
    </location>
</feature>